<organism evidence="4 5">
    <name type="scientific">Brucella ceti str. Cudo</name>
    <dbReference type="NCBI Taxonomy" id="595497"/>
    <lineage>
        <taxon>Bacteria</taxon>
        <taxon>Pseudomonadati</taxon>
        <taxon>Pseudomonadota</taxon>
        <taxon>Alphaproteobacteria</taxon>
        <taxon>Hyphomicrobiales</taxon>
        <taxon>Brucellaceae</taxon>
        <taxon>Brucella/Ochrobactrum group</taxon>
        <taxon>Brucella</taxon>
    </lineage>
</organism>
<protein>
    <submittedName>
        <fullName evidence="4">Lipopolysaccharide core biosynthesis glycosyltransferase kdtX</fullName>
    </submittedName>
</protein>
<feature type="domain" description="Glycosyltransferase 2-like" evidence="3">
    <location>
        <begin position="29"/>
        <end position="162"/>
    </location>
</feature>
<accession>C0G9Z9</accession>
<sequence>MHQRSAHRRSRAGGKTEHHLSGDHDMTVSVLIMTLNEEANLPACLASLDWCDDIVVLDSFSTDRTVEIARAAGARIYQRAYDTEDRQRMYGLTEIEFRHAWVYTPDADEITPPDLRDEMLAIAADPDRPEVFFKARYKNMFMGRWIRHASLYPTWITRLVRPDRVHFERSVHSRASGGPGGELQAHFIHYSFNKGLAAWYDKHNRYSSVEADLAASKRLERHIDWGGLLSGEPERRRRTLKSLSYNLPFRPSLRFLYMYILRGGFLDGKPGYLYCRLLAAYEFMIVVKTEEHRRKQSAMPQAPARRPLDAKEPERHMV</sequence>
<dbReference type="Gene3D" id="3.90.550.10">
    <property type="entry name" value="Spore Coat Polysaccharide Biosynthesis Protein SpsA, Chain A"/>
    <property type="match status" value="1"/>
</dbReference>
<keyword evidence="4" id="KW-0808">Transferase</keyword>
<feature type="compositionally biased region" description="Basic residues" evidence="2">
    <location>
        <begin position="1"/>
        <end position="12"/>
    </location>
</feature>
<dbReference type="Pfam" id="PF00535">
    <property type="entry name" value="Glycos_transf_2"/>
    <property type="match status" value="1"/>
</dbReference>
<dbReference type="InterPro" id="IPR029044">
    <property type="entry name" value="Nucleotide-diphossugar_trans"/>
</dbReference>
<feature type="region of interest" description="Disordered" evidence="2">
    <location>
        <begin position="1"/>
        <end position="21"/>
    </location>
</feature>
<dbReference type="EMBL" id="ACJD01000006">
    <property type="protein sequence ID" value="EEH13763.1"/>
    <property type="molecule type" value="Genomic_DNA"/>
</dbReference>
<feature type="region of interest" description="Disordered" evidence="2">
    <location>
        <begin position="294"/>
        <end position="318"/>
    </location>
</feature>
<dbReference type="SUPFAM" id="SSF53448">
    <property type="entry name" value="Nucleotide-diphospho-sugar transferases"/>
    <property type="match status" value="1"/>
</dbReference>
<dbReference type="PANTHER" id="PTHR43630:SF2">
    <property type="entry name" value="GLYCOSYLTRANSFERASE"/>
    <property type="match status" value="1"/>
</dbReference>
<dbReference type="GO" id="GO:0016740">
    <property type="term" value="F:transferase activity"/>
    <property type="evidence" value="ECO:0007669"/>
    <property type="project" value="UniProtKB-KW"/>
</dbReference>
<comment type="caution">
    <text evidence="4">The sequence shown here is derived from an EMBL/GenBank/DDBJ whole genome shotgun (WGS) entry which is preliminary data.</text>
</comment>
<evidence type="ECO:0000256" key="1">
    <source>
        <dbReference type="ARBA" id="ARBA00038494"/>
    </source>
</evidence>
<dbReference type="PANTHER" id="PTHR43630">
    <property type="entry name" value="POLY-BETA-1,6-N-ACETYL-D-GLUCOSAMINE SYNTHASE"/>
    <property type="match status" value="1"/>
</dbReference>
<dbReference type="AlphaFoldDB" id="C0G9Z9"/>
<evidence type="ECO:0000259" key="3">
    <source>
        <dbReference type="Pfam" id="PF00535"/>
    </source>
</evidence>
<dbReference type="CDD" id="cd02511">
    <property type="entry name" value="Beta4Glucosyltransferase"/>
    <property type="match status" value="1"/>
</dbReference>
<dbReference type="Proteomes" id="UP000003678">
    <property type="component" value="Unassembled WGS sequence"/>
</dbReference>
<name>C0G9Z9_9HYPH</name>
<reference evidence="4 5" key="1">
    <citation type="submission" date="2009-03" db="EMBL/GenBank/DDBJ databases">
        <authorList>
            <person name="Setubal J.C."/>
            <person name="Boyle S."/>
            <person name="Crasta O.R."/>
            <person name="Gillespie J.J."/>
            <person name="Kenyon R.W."/>
            <person name="Lu J."/>
            <person name="Mane S."/>
            <person name="Nagrani S."/>
            <person name="Shallom J.M."/>
            <person name="Shallom S."/>
            <person name="Shukla M."/>
            <person name="Snyder E.E."/>
            <person name="Sobral B.W."/>
            <person name="Wattam A.R."/>
            <person name="Will R."/>
            <person name="Williams K."/>
            <person name="Yoo H."/>
            <person name="Bruce D.H."/>
            <person name="Detter C."/>
            <person name="Munk C."/>
            <person name="Brettin T.S."/>
            <person name="Ficht T."/>
        </authorList>
    </citation>
    <scope>NUCLEOTIDE SEQUENCE [LARGE SCALE GENOMIC DNA]</scope>
    <source>
        <strain evidence="4 5">Cudo</strain>
    </source>
</reference>
<evidence type="ECO:0000313" key="5">
    <source>
        <dbReference type="Proteomes" id="UP000003678"/>
    </source>
</evidence>
<feature type="compositionally biased region" description="Basic and acidic residues" evidence="2">
    <location>
        <begin position="306"/>
        <end position="318"/>
    </location>
</feature>
<evidence type="ECO:0000256" key="2">
    <source>
        <dbReference type="SAM" id="MobiDB-lite"/>
    </source>
</evidence>
<proteinExistence type="inferred from homology"/>
<dbReference type="InterPro" id="IPR001173">
    <property type="entry name" value="Glyco_trans_2-like"/>
</dbReference>
<gene>
    <name evidence="4" type="ORF">BCETI_6000740</name>
</gene>
<evidence type="ECO:0000313" key="4">
    <source>
        <dbReference type="EMBL" id="EEH13763.1"/>
    </source>
</evidence>
<comment type="similarity">
    <text evidence="1">Belongs to the glycosyltransferase 2 family. WaaE/KdtX subfamily.</text>
</comment>